<dbReference type="AlphaFoldDB" id="A0A317KV42"/>
<sequence length="48" mass="5038">MEIDQVTTNSYSVTGLTASTQYEFYVTALGEGGTESDPSNTVQATTTA</sequence>
<dbReference type="Pfam" id="PF00041">
    <property type="entry name" value="fn3"/>
    <property type="match status" value="1"/>
</dbReference>
<proteinExistence type="predicted"/>
<feature type="domain" description="Fibronectin type-III" evidence="1">
    <location>
        <begin position="1"/>
        <end position="48"/>
    </location>
</feature>
<comment type="caution">
    <text evidence="2">The sequence shown here is derived from an EMBL/GenBank/DDBJ whole genome shotgun (WGS) entry which is preliminary data.</text>
</comment>
<gene>
    <name evidence="2" type="ORF">DLJ74_19355</name>
</gene>
<protein>
    <recommendedName>
        <fullName evidence="1">Fibronectin type-III domain-containing protein</fullName>
    </recommendedName>
</protein>
<dbReference type="SUPFAM" id="SSF49265">
    <property type="entry name" value="Fibronectin type III"/>
    <property type="match status" value="1"/>
</dbReference>
<keyword evidence="3" id="KW-1185">Reference proteome</keyword>
<evidence type="ECO:0000259" key="1">
    <source>
        <dbReference type="PROSITE" id="PS50853"/>
    </source>
</evidence>
<dbReference type="CDD" id="cd00063">
    <property type="entry name" value="FN3"/>
    <property type="match status" value="1"/>
</dbReference>
<evidence type="ECO:0000313" key="3">
    <source>
        <dbReference type="Proteomes" id="UP000245624"/>
    </source>
</evidence>
<dbReference type="InterPro" id="IPR003961">
    <property type="entry name" value="FN3_dom"/>
</dbReference>
<accession>A0A317KV42</accession>
<dbReference type="InterPro" id="IPR013783">
    <property type="entry name" value="Ig-like_fold"/>
</dbReference>
<evidence type="ECO:0000313" key="2">
    <source>
        <dbReference type="EMBL" id="PWU66580.1"/>
    </source>
</evidence>
<dbReference type="InterPro" id="IPR036116">
    <property type="entry name" value="FN3_sf"/>
</dbReference>
<dbReference type="OrthoDB" id="2973252at2"/>
<dbReference type="Gene3D" id="2.60.40.10">
    <property type="entry name" value="Immunoglobulins"/>
    <property type="match status" value="1"/>
</dbReference>
<dbReference type="Proteomes" id="UP000245624">
    <property type="component" value="Unassembled WGS sequence"/>
</dbReference>
<organism evidence="2 3">
    <name type="scientific">Gracilibacillus dipsosauri</name>
    <dbReference type="NCBI Taxonomy" id="178340"/>
    <lineage>
        <taxon>Bacteria</taxon>
        <taxon>Bacillati</taxon>
        <taxon>Bacillota</taxon>
        <taxon>Bacilli</taxon>
        <taxon>Bacillales</taxon>
        <taxon>Bacillaceae</taxon>
        <taxon>Gracilibacillus</taxon>
    </lineage>
</organism>
<reference evidence="2 3" key="1">
    <citation type="submission" date="2018-05" db="EMBL/GenBank/DDBJ databases">
        <title>Genomic analysis of Gracilibacillus dipsosauri DD1 reveals novel features of a salt-tolerant amylase.</title>
        <authorList>
            <person name="Deutch C.E."/>
            <person name="Yang S."/>
        </authorList>
    </citation>
    <scope>NUCLEOTIDE SEQUENCE [LARGE SCALE GENOMIC DNA]</scope>
    <source>
        <strain evidence="2 3">DD1</strain>
    </source>
</reference>
<dbReference type="PROSITE" id="PS50853">
    <property type="entry name" value="FN3"/>
    <property type="match status" value="1"/>
</dbReference>
<dbReference type="EMBL" id="QGTD01000021">
    <property type="protein sequence ID" value="PWU66580.1"/>
    <property type="molecule type" value="Genomic_DNA"/>
</dbReference>
<name>A0A317KV42_9BACI</name>